<dbReference type="RefSeq" id="WP_271197097.1">
    <property type="nucleotide sequence ID" value="NZ_BSFN01000015.1"/>
</dbReference>
<evidence type="ECO:0000313" key="4">
    <source>
        <dbReference type="Proteomes" id="UP001143328"/>
    </source>
</evidence>
<dbReference type="AlphaFoldDB" id="A0A9W6KB05"/>
<evidence type="ECO:0000313" key="3">
    <source>
        <dbReference type="EMBL" id="GLK90935.1"/>
    </source>
</evidence>
<reference evidence="3" key="1">
    <citation type="journal article" date="2014" name="Int. J. Syst. Evol. Microbiol.">
        <title>Complete genome sequence of Corynebacterium casei LMG S-19264T (=DSM 44701T), isolated from a smear-ripened cheese.</title>
        <authorList>
            <consortium name="US DOE Joint Genome Institute (JGI-PGF)"/>
            <person name="Walter F."/>
            <person name="Albersmeier A."/>
            <person name="Kalinowski J."/>
            <person name="Ruckert C."/>
        </authorList>
    </citation>
    <scope>NUCLEOTIDE SEQUENCE</scope>
    <source>
        <strain evidence="3">VKM B-2935</strain>
    </source>
</reference>
<name>A0A9W6KB05_9PSED</name>
<accession>A0A9W6KB05</accession>
<dbReference type="EMBL" id="BSFN01000015">
    <property type="protein sequence ID" value="GLK90935.1"/>
    <property type="molecule type" value="Genomic_DNA"/>
</dbReference>
<feature type="signal peptide" evidence="2">
    <location>
        <begin position="1"/>
        <end position="22"/>
    </location>
</feature>
<reference evidence="3" key="2">
    <citation type="submission" date="2023-01" db="EMBL/GenBank/DDBJ databases">
        <authorList>
            <person name="Sun Q."/>
            <person name="Evtushenko L."/>
        </authorList>
    </citation>
    <scope>NUCLEOTIDE SEQUENCE</scope>
    <source>
        <strain evidence="3">VKM B-2935</strain>
    </source>
</reference>
<organism evidence="3 4">
    <name type="scientific">Pseudomonas turukhanskensis</name>
    <dbReference type="NCBI Taxonomy" id="1806536"/>
    <lineage>
        <taxon>Bacteria</taxon>
        <taxon>Pseudomonadati</taxon>
        <taxon>Pseudomonadota</taxon>
        <taxon>Gammaproteobacteria</taxon>
        <taxon>Pseudomonadales</taxon>
        <taxon>Pseudomonadaceae</taxon>
        <taxon>Pseudomonas</taxon>
    </lineage>
</organism>
<gene>
    <name evidence="3" type="ORF">GCM10017655_39990</name>
</gene>
<proteinExistence type="predicted"/>
<keyword evidence="4" id="KW-1185">Reference proteome</keyword>
<dbReference type="PROSITE" id="PS51257">
    <property type="entry name" value="PROKAR_LIPOPROTEIN"/>
    <property type="match status" value="1"/>
</dbReference>
<sequence>MTKAIPLAIVLLAATLAGCESATLDCTAPQSQQQKQECAHRASTEPRGPDTLPANPKKW</sequence>
<feature type="compositionally biased region" description="Basic and acidic residues" evidence="1">
    <location>
        <begin position="37"/>
        <end position="48"/>
    </location>
</feature>
<protein>
    <recommendedName>
        <fullName evidence="5">Entry exclusion lipoprotein TrbK</fullName>
    </recommendedName>
</protein>
<dbReference type="Proteomes" id="UP001143328">
    <property type="component" value="Unassembled WGS sequence"/>
</dbReference>
<feature type="chain" id="PRO_5040978165" description="Entry exclusion lipoprotein TrbK" evidence="2">
    <location>
        <begin position="23"/>
        <end position="59"/>
    </location>
</feature>
<evidence type="ECO:0000256" key="1">
    <source>
        <dbReference type="SAM" id="MobiDB-lite"/>
    </source>
</evidence>
<evidence type="ECO:0008006" key="5">
    <source>
        <dbReference type="Google" id="ProtNLM"/>
    </source>
</evidence>
<feature type="region of interest" description="Disordered" evidence="1">
    <location>
        <begin position="30"/>
        <end position="59"/>
    </location>
</feature>
<comment type="caution">
    <text evidence="3">The sequence shown here is derived from an EMBL/GenBank/DDBJ whole genome shotgun (WGS) entry which is preliminary data.</text>
</comment>
<keyword evidence="2" id="KW-0732">Signal</keyword>
<evidence type="ECO:0000256" key="2">
    <source>
        <dbReference type="SAM" id="SignalP"/>
    </source>
</evidence>